<evidence type="ECO:0000256" key="7">
    <source>
        <dbReference type="ARBA" id="ARBA00023242"/>
    </source>
</evidence>
<feature type="compositionally biased region" description="Low complexity" evidence="8">
    <location>
        <begin position="807"/>
        <end position="836"/>
    </location>
</feature>
<evidence type="ECO:0000256" key="2">
    <source>
        <dbReference type="ARBA" id="ARBA00022723"/>
    </source>
</evidence>
<feature type="domain" description="Zn(2)-C6 fungal-type" evidence="9">
    <location>
        <begin position="100"/>
        <end position="134"/>
    </location>
</feature>
<keyword evidence="4" id="KW-0805">Transcription regulation</keyword>
<dbReference type="CDD" id="cd12148">
    <property type="entry name" value="fungal_TF_MHR"/>
    <property type="match status" value="1"/>
</dbReference>
<feature type="compositionally biased region" description="Polar residues" evidence="8">
    <location>
        <begin position="785"/>
        <end position="797"/>
    </location>
</feature>
<feature type="region of interest" description="Disordered" evidence="8">
    <location>
        <begin position="1"/>
        <end position="101"/>
    </location>
</feature>
<evidence type="ECO:0000256" key="4">
    <source>
        <dbReference type="ARBA" id="ARBA00023015"/>
    </source>
</evidence>
<dbReference type="Pfam" id="PF00172">
    <property type="entry name" value="Zn_clus"/>
    <property type="match status" value="1"/>
</dbReference>
<reference evidence="10" key="1">
    <citation type="journal article" date="2023" name="Mol. Phylogenet. Evol.">
        <title>Genome-scale phylogeny and comparative genomics of the fungal order Sordariales.</title>
        <authorList>
            <person name="Hensen N."/>
            <person name="Bonometti L."/>
            <person name="Westerberg I."/>
            <person name="Brannstrom I.O."/>
            <person name="Guillou S."/>
            <person name="Cros-Aarteil S."/>
            <person name="Calhoun S."/>
            <person name="Haridas S."/>
            <person name="Kuo A."/>
            <person name="Mondo S."/>
            <person name="Pangilinan J."/>
            <person name="Riley R."/>
            <person name="LaButti K."/>
            <person name="Andreopoulos B."/>
            <person name="Lipzen A."/>
            <person name="Chen C."/>
            <person name="Yan M."/>
            <person name="Daum C."/>
            <person name="Ng V."/>
            <person name="Clum A."/>
            <person name="Steindorff A."/>
            <person name="Ohm R.A."/>
            <person name="Martin F."/>
            <person name="Silar P."/>
            <person name="Natvig D.O."/>
            <person name="Lalanne C."/>
            <person name="Gautier V."/>
            <person name="Ament-Velasquez S.L."/>
            <person name="Kruys A."/>
            <person name="Hutchinson M.I."/>
            <person name="Powell A.J."/>
            <person name="Barry K."/>
            <person name="Miller A.N."/>
            <person name="Grigoriev I.V."/>
            <person name="Debuchy R."/>
            <person name="Gladieux P."/>
            <person name="Hiltunen Thoren M."/>
            <person name="Johannesson H."/>
        </authorList>
    </citation>
    <scope>NUCLEOTIDE SEQUENCE</scope>
    <source>
        <strain evidence="10">CBS 532.94</strain>
    </source>
</reference>
<feature type="compositionally biased region" description="Basic and acidic residues" evidence="8">
    <location>
        <begin position="88"/>
        <end position="101"/>
    </location>
</feature>
<evidence type="ECO:0000313" key="11">
    <source>
        <dbReference type="Proteomes" id="UP001303760"/>
    </source>
</evidence>
<reference evidence="10" key="2">
    <citation type="submission" date="2023-05" db="EMBL/GenBank/DDBJ databases">
        <authorList>
            <consortium name="Lawrence Berkeley National Laboratory"/>
            <person name="Steindorff A."/>
            <person name="Hensen N."/>
            <person name="Bonometti L."/>
            <person name="Westerberg I."/>
            <person name="Brannstrom I.O."/>
            <person name="Guillou S."/>
            <person name="Cros-Aarteil S."/>
            <person name="Calhoun S."/>
            <person name="Haridas S."/>
            <person name="Kuo A."/>
            <person name="Mondo S."/>
            <person name="Pangilinan J."/>
            <person name="Riley R."/>
            <person name="Labutti K."/>
            <person name="Andreopoulos B."/>
            <person name="Lipzen A."/>
            <person name="Chen C."/>
            <person name="Yanf M."/>
            <person name="Daum C."/>
            <person name="Ng V."/>
            <person name="Clum A."/>
            <person name="Ohm R."/>
            <person name="Martin F."/>
            <person name="Silar P."/>
            <person name="Natvig D."/>
            <person name="Lalanne C."/>
            <person name="Gautier V."/>
            <person name="Ament-Velasquez S.L."/>
            <person name="Kruys A."/>
            <person name="Hutchinson M.I."/>
            <person name="Powell A.J."/>
            <person name="Barry K."/>
            <person name="Miller A.N."/>
            <person name="Grigoriev I.V."/>
            <person name="Debuchy R."/>
            <person name="Gladieux P."/>
            <person name="Thoren M.H."/>
            <person name="Johannesson H."/>
        </authorList>
    </citation>
    <scope>NUCLEOTIDE SEQUENCE</scope>
    <source>
        <strain evidence="10">CBS 532.94</strain>
    </source>
</reference>
<keyword evidence="11" id="KW-1185">Reference proteome</keyword>
<organism evidence="10 11">
    <name type="scientific">Achaetomium macrosporum</name>
    <dbReference type="NCBI Taxonomy" id="79813"/>
    <lineage>
        <taxon>Eukaryota</taxon>
        <taxon>Fungi</taxon>
        <taxon>Dikarya</taxon>
        <taxon>Ascomycota</taxon>
        <taxon>Pezizomycotina</taxon>
        <taxon>Sordariomycetes</taxon>
        <taxon>Sordariomycetidae</taxon>
        <taxon>Sordariales</taxon>
        <taxon>Chaetomiaceae</taxon>
        <taxon>Achaetomium</taxon>
    </lineage>
</organism>
<dbReference type="AlphaFoldDB" id="A0AAN7CGR7"/>
<dbReference type="GO" id="GO:0000976">
    <property type="term" value="F:transcription cis-regulatory region binding"/>
    <property type="evidence" value="ECO:0007669"/>
    <property type="project" value="TreeGrafter"/>
</dbReference>
<comment type="caution">
    <text evidence="10">The sequence shown here is derived from an EMBL/GenBank/DDBJ whole genome shotgun (WGS) entry which is preliminary data.</text>
</comment>
<keyword evidence="2" id="KW-0479">Metal-binding</keyword>
<evidence type="ECO:0000256" key="3">
    <source>
        <dbReference type="ARBA" id="ARBA00022833"/>
    </source>
</evidence>
<keyword evidence="7" id="KW-0539">Nucleus</keyword>
<feature type="region of interest" description="Disordered" evidence="8">
    <location>
        <begin position="698"/>
        <end position="748"/>
    </location>
</feature>
<dbReference type="PANTHER" id="PTHR31845:SF39">
    <property type="entry name" value="TRANSCRIPTION FACTOR PBCR-RELATED"/>
    <property type="match status" value="1"/>
</dbReference>
<dbReference type="PROSITE" id="PS00463">
    <property type="entry name" value="ZN2_CY6_FUNGAL_1"/>
    <property type="match status" value="1"/>
</dbReference>
<keyword evidence="6" id="KW-0804">Transcription</keyword>
<dbReference type="InterPro" id="IPR001138">
    <property type="entry name" value="Zn2Cys6_DnaBD"/>
</dbReference>
<evidence type="ECO:0000256" key="6">
    <source>
        <dbReference type="ARBA" id="ARBA00023163"/>
    </source>
</evidence>
<feature type="compositionally biased region" description="Low complexity" evidence="8">
    <location>
        <begin position="931"/>
        <end position="947"/>
    </location>
</feature>
<feature type="compositionally biased region" description="Low complexity" evidence="8">
    <location>
        <begin position="74"/>
        <end position="87"/>
    </location>
</feature>
<feature type="compositionally biased region" description="Low complexity" evidence="8">
    <location>
        <begin position="763"/>
        <end position="780"/>
    </location>
</feature>
<dbReference type="CDD" id="cd00067">
    <property type="entry name" value="GAL4"/>
    <property type="match status" value="1"/>
</dbReference>
<dbReference type="GO" id="GO:0006351">
    <property type="term" value="P:DNA-templated transcription"/>
    <property type="evidence" value="ECO:0007669"/>
    <property type="project" value="InterPro"/>
</dbReference>
<feature type="compositionally biased region" description="Gly residues" evidence="8">
    <location>
        <begin position="968"/>
        <end position="992"/>
    </location>
</feature>
<evidence type="ECO:0000256" key="1">
    <source>
        <dbReference type="ARBA" id="ARBA00004123"/>
    </source>
</evidence>
<dbReference type="InterPro" id="IPR051089">
    <property type="entry name" value="prtT"/>
</dbReference>
<dbReference type="GO" id="GO:0008270">
    <property type="term" value="F:zinc ion binding"/>
    <property type="evidence" value="ECO:0007669"/>
    <property type="project" value="InterPro"/>
</dbReference>
<comment type="subcellular location">
    <subcellularLocation>
        <location evidence="1">Nucleus</location>
    </subcellularLocation>
</comment>
<dbReference type="GO" id="GO:0001216">
    <property type="term" value="F:DNA-binding transcription activator activity"/>
    <property type="evidence" value="ECO:0007669"/>
    <property type="project" value="UniProtKB-ARBA"/>
</dbReference>
<dbReference type="InterPro" id="IPR007219">
    <property type="entry name" value="XnlR_reg_dom"/>
</dbReference>
<dbReference type="Proteomes" id="UP001303760">
    <property type="component" value="Unassembled WGS sequence"/>
</dbReference>
<protein>
    <recommendedName>
        <fullName evidence="9">Zn(2)-C6 fungal-type domain-containing protein</fullName>
    </recommendedName>
</protein>
<evidence type="ECO:0000259" key="9">
    <source>
        <dbReference type="PROSITE" id="PS50048"/>
    </source>
</evidence>
<feature type="region of interest" description="Disordered" evidence="8">
    <location>
        <begin position="762"/>
        <end position="846"/>
    </location>
</feature>
<dbReference type="Pfam" id="PF04082">
    <property type="entry name" value="Fungal_trans"/>
    <property type="match status" value="1"/>
</dbReference>
<evidence type="ECO:0000256" key="5">
    <source>
        <dbReference type="ARBA" id="ARBA00023125"/>
    </source>
</evidence>
<dbReference type="SMART" id="SM00066">
    <property type="entry name" value="GAL4"/>
    <property type="match status" value="1"/>
</dbReference>
<evidence type="ECO:0000313" key="10">
    <source>
        <dbReference type="EMBL" id="KAK4240802.1"/>
    </source>
</evidence>
<accession>A0AAN7CGR7</accession>
<feature type="region of interest" description="Disordered" evidence="8">
    <location>
        <begin position="931"/>
        <end position="992"/>
    </location>
</feature>
<dbReference type="GO" id="GO:0000981">
    <property type="term" value="F:DNA-binding transcription factor activity, RNA polymerase II-specific"/>
    <property type="evidence" value="ECO:0007669"/>
    <property type="project" value="InterPro"/>
</dbReference>
<feature type="compositionally biased region" description="Low complexity" evidence="8">
    <location>
        <begin position="56"/>
        <end position="67"/>
    </location>
</feature>
<dbReference type="PROSITE" id="PS50048">
    <property type="entry name" value="ZN2_CY6_FUNGAL_2"/>
    <property type="match status" value="1"/>
</dbReference>
<feature type="compositionally biased region" description="Low complexity" evidence="8">
    <location>
        <begin position="23"/>
        <end position="48"/>
    </location>
</feature>
<dbReference type="Gene3D" id="4.10.240.10">
    <property type="entry name" value="Zn(2)-C6 fungal-type DNA-binding domain"/>
    <property type="match status" value="1"/>
</dbReference>
<dbReference type="PANTHER" id="PTHR31845">
    <property type="entry name" value="FINGER DOMAIN PROTEIN, PUTATIVE-RELATED"/>
    <property type="match status" value="1"/>
</dbReference>
<keyword evidence="5" id="KW-0238">DNA-binding</keyword>
<name>A0AAN7CGR7_9PEZI</name>
<dbReference type="FunFam" id="4.10.240.10:FF:000003">
    <property type="entry name" value="C6 transcription factor (Leu3)"/>
    <property type="match status" value="1"/>
</dbReference>
<dbReference type="EMBL" id="MU860033">
    <property type="protein sequence ID" value="KAK4240802.1"/>
    <property type="molecule type" value="Genomic_DNA"/>
</dbReference>
<feature type="region of interest" description="Disordered" evidence="8">
    <location>
        <begin position="243"/>
        <end position="268"/>
    </location>
</feature>
<feature type="compositionally biased region" description="Polar residues" evidence="8">
    <location>
        <begin position="698"/>
        <end position="718"/>
    </location>
</feature>
<evidence type="ECO:0000256" key="8">
    <source>
        <dbReference type="SAM" id="MobiDB-lite"/>
    </source>
</evidence>
<dbReference type="InterPro" id="IPR036864">
    <property type="entry name" value="Zn2-C6_fun-type_DNA-bd_sf"/>
</dbReference>
<dbReference type="SUPFAM" id="SSF57701">
    <property type="entry name" value="Zn2/Cys6 DNA-binding domain"/>
    <property type="match status" value="1"/>
</dbReference>
<keyword evidence="3" id="KW-0862">Zinc</keyword>
<proteinExistence type="predicted"/>
<gene>
    <name evidence="10" type="ORF">C8A03DRAFT_12871</name>
</gene>
<sequence length="992" mass="105690">MESAALDPVLRNAPAARDTAAKSQQPLASSSSAFSPQTPSSSTTAATPIAHDHHGSGSSSNNNSNPSANPPPFNRSSLTPPGTATAADHAHGTDPKKPRACESCRGLKVRCDPDPADPDGPCRRCAKAKRACVVTQPTRKRQKKTDSRVAELEKKIDALTATLHASRGSASVAVGDGGGGGGWGREQQVGGKKAEELVRYPSTLPPPLPPPPAAMMAAPPAVAGQKRKFEERRESGEDVGFAAAARDMPPLSSSVTPQPGGEAGREQQAADVVERGILTMTLANELLIRYMTQMCPHLPGVVIPPGTTAADLRASKPLLFLAIMAAASSEMPALQRTLTKELMQVLAEKIIIRGNKSLEVIQAIQIATIWYWPPERFEELKFYQLVHVAAVMAIEIGLGRKRSAKGGFRKHIAYVWRDHPMRKPALPDPTTIEARRAWLTCYFMATNTAMALHRPNLIRWTPFITECMDVLESSPEAAPTDKYLCHLVWTHKLAEEVGIQFSMDDPASTPNLAETRTQHALRGFERELERYRNAIPREMMQPSLRLSFEVINLYMHEIATHSDTGDDCKLSGNEMLLGSDAPLTVAHINALSACLNAIDGIFEVFLSLDVQTIRCLPVFNFVRVAYAVVVLIKLYFAASSPKSELGKVISKDHMKVEQHLDNLLEKFRATAAEDRSRPAVKFLVVLLMIRTWFQKQKQSQNAGTSQGPSATATETQISPYPFQSGGEMENPTPVPQQRPQQQDYSTTASTPLQLLSEIATNNSAATSGPGTGGSRPSTSADLLPTATSTSLQGTATPWLSRPSFAYDAATTTTTPASQSQSQQQQQTATAPDSTSTGPTAHGAQTPFTMVGVTPHQASVASTNLSGGPWLNNNSGSNATFPAGSEFDYDYANFGDGFAQAMDLTLGGFADAELGWSYLLTQDFQPAVSASSASASGGVAGPTSSSSANATWFGPPPPPHMGVDMDSLGAGGPPGNGGHAGHAGARDGGGYGF</sequence>
<dbReference type="GO" id="GO:0005634">
    <property type="term" value="C:nucleus"/>
    <property type="evidence" value="ECO:0007669"/>
    <property type="project" value="UniProtKB-SubCell"/>
</dbReference>